<dbReference type="OrthoDB" id="3636523at2759"/>
<sequence>MSPHLPNELWILVFSHCSPKDLWLSLRPINTQLRTCTEEYYARHYLPLTQLTLPITLPTYDMRNPIRGKAVFHPGLLGNSEESGRALYDLVGTDPSHYREHFLGRWKGMGEGEGRWLRETVVWEMGIAEGGVREVRLRRPRVEGIGVQGDLEVARVSFEWRGTVSSFFR</sequence>
<dbReference type="Proteomes" id="UP000799767">
    <property type="component" value="Unassembled WGS sequence"/>
</dbReference>
<keyword evidence="2" id="KW-1185">Reference proteome</keyword>
<evidence type="ECO:0000313" key="1">
    <source>
        <dbReference type="EMBL" id="KAF2479772.1"/>
    </source>
</evidence>
<evidence type="ECO:0008006" key="3">
    <source>
        <dbReference type="Google" id="ProtNLM"/>
    </source>
</evidence>
<organism evidence="1 2">
    <name type="scientific">Neohortaea acidophila</name>
    <dbReference type="NCBI Taxonomy" id="245834"/>
    <lineage>
        <taxon>Eukaryota</taxon>
        <taxon>Fungi</taxon>
        <taxon>Dikarya</taxon>
        <taxon>Ascomycota</taxon>
        <taxon>Pezizomycotina</taxon>
        <taxon>Dothideomycetes</taxon>
        <taxon>Dothideomycetidae</taxon>
        <taxon>Mycosphaerellales</taxon>
        <taxon>Teratosphaeriaceae</taxon>
        <taxon>Neohortaea</taxon>
    </lineage>
</organism>
<name>A0A6A6PID8_9PEZI</name>
<dbReference type="AlphaFoldDB" id="A0A6A6PID8"/>
<dbReference type="GeneID" id="54479404"/>
<gene>
    <name evidence="1" type="ORF">BDY17DRAFT_45435</name>
</gene>
<protein>
    <recommendedName>
        <fullName evidence="3">F-box domain-containing protein</fullName>
    </recommendedName>
</protein>
<proteinExistence type="predicted"/>
<dbReference type="EMBL" id="MU001641">
    <property type="protein sequence ID" value="KAF2479772.1"/>
    <property type="molecule type" value="Genomic_DNA"/>
</dbReference>
<accession>A0A6A6PID8</accession>
<reference evidence="1" key="1">
    <citation type="journal article" date="2020" name="Stud. Mycol.">
        <title>101 Dothideomycetes genomes: a test case for predicting lifestyles and emergence of pathogens.</title>
        <authorList>
            <person name="Haridas S."/>
            <person name="Albert R."/>
            <person name="Binder M."/>
            <person name="Bloem J."/>
            <person name="Labutti K."/>
            <person name="Salamov A."/>
            <person name="Andreopoulos B."/>
            <person name="Baker S."/>
            <person name="Barry K."/>
            <person name="Bills G."/>
            <person name="Bluhm B."/>
            <person name="Cannon C."/>
            <person name="Castanera R."/>
            <person name="Culley D."/>
            <person name="Daum C."/>
            <person name="Ezra D."/>
            <person name="Gonzalez J."/>
            <person name="Henrissat B."/>
            <person name="Kuo A."/>
            <person name="Liang C."/>
            <person name="Lipzen A."/>
            <person name="Lutzoni F."/>
            <person name="Magnuson J."/>
            <person name="Mondo S."/>
            <person name="Nolan M."/>
            <person name="Ohm R."/>
            <person name="Pangilinan J."/>
            <person name="Park H.-J."/>
            <person name="Ramirez L."/>
            <person name="Alfaro M."/>
            <person name="Sun H."/>
            <person name="Tritt A."/>
            <person name="Yoshinaga Y."/>
            <person name="Zwiers L.-H."/>
            <person name="Turgeon B."/>
            <person name="Goodwin S."/>
            <person name="Spatafora J."/>
            <person name="Crous P."/>
            <person name="Grigoriev I."/>
        </authorList>
    </citation>
    <scope>NUCLEOTIDE SEQUENCE</scope>
    <source>
        <strain evidence="1">CBS 113389</strain>
    </source>
</reference>
<dbReference type="RefSeq" id="XP_033586342.1">
    <property type="nucleotide sequence ID" value="XM_033738402.1"/>
</dbReference>
<evidence type="ECO:0000313" key="2">
    <source>
        <dbReference type="Proteomes" id="UP000799767"/>
    </source>
</evidence>